<dbReference type="Gene3D" id="3.40.50.300">
    <property type="entry name" value="P-loop containing nucleotide triphosphate hydrolases"/>
    <property type="match status" value="2"/>
</dbReference>
<keyword evidence="13" id="KW-0255">Endonuclease</keyword>
<dbReference type="EMBL" id="JAVDXQ010000004">
    <property type="protein sequence ID" value="MDR7298056.1"/>
    <property type="molecule type" value="Genomic_DNA"/>
</dbReference>
<dbReference type="InterPro" id="IPR027417">
    <property type="entry name" value="P-loop_NTPase"/>
</dbReference>
<evidence type="ECO:0000256" key="5">
    <source>
        <dbReference type="ARBA" id="ARBA00022741"/>
    </source>
</evidence>
<dbReference type="NCBIfam" id="TIGR01587">
    <property type="entry name" value="cas3_core"/>
    <property type="match status" value="1"/>
</dbReference>
<dbReference type="InterPro" id="IPR014001">
    <property type="entry name" value="Helicase_ATP-bd"/>
</dbReference>
<accession>A0ABU1ZEG8</accession>
<dbReference type="CDD" id="cd17930">
    <property type="entry name" value="DEXHc_cas3"/>
    <property type="match status" value="1"/>
</dbReference>
<dbReference type="CDD" id="cd09641">
    <property type="entry name" value="Cas3''_I"/>
    <property type="match status" value="1"/>
</dbReference>
<dbReference type="InterPro" id="IPR054712">
    <property type="entry name" value="Cas3-like_dom"/>
</dbReference>
<evidence type="ECO:0000256" key="9">
    <source>
        <dbReference type="ARBA" id="ARBA00023118"/>
    </source>
</evidence>
<dbReference type="RefSeq" id="WP_310346928.1">
    <property type="nucleotide sequence ID" value="NZ_JAVDXQ010000004.1"/>
</dbReference>
<dbReference type="Pfam" id="PF00270">
    <property type="entry name" value="DEAD"/>
    <property type="match status" value="1"/>
</dbReference>
<organism evidence="13 14">
    <name type="scientific">Pelomonas aquatica</name>
    <dbReference type="NCBI Taxonomy" id="431058"/>
    <lineage>
        <taxon>Bacteria</taxon>
        <taxon>Pseudomonadati</taxon>
        <taxon>Pseudomonadota</taxon>
        <taxon>Betaproteobacteria</taxon>
        <taxon>Burkholderiales</taxon>
        <taxon>Sphaerotilaceae</taxon>
        <taxon>Roseateles</taxon>
    </lineage>
</organism>
<keyword evidence="9" id="KW-0051">Antiviral defense</keyword>
<keyword evidence="8" id="KW-0067">ATP-binding</keyword>
<keyword evidence="4" id="KW-0479">Metal-binding</keyword>
<keyword evidence="14" id="KW-1185">Reference proteome</keyword>
<dbReference type="PROSITE" id="PS51194">
    <property type="entry name" value="HELICASE_CTER"/>
    <property type="match status" value="1"/>
</dbReference>
<evidence type="ECO:0000313" key="14">
    <source>
        <dbReference type="Proteomes" id="UP001180536"/>
    </source>
</evidence>
<dbReference type="Pfam" id="PF22590">
    <property type="entry name" value="Cas3-like_C_2"/>
    <property type="match status" value="1"/>
</dbReference>
<name>A0ABU1ZEG8_9BURK</name>
<evidence type="ECO:0000256" key="3">
    <source>
        <dbReference type="ARBA" id="ARBA00022722"/>
    </source>
</evidence>
<feature type="domain" description="HD Cas3-type" evidence="12">
    <location>
        <begin position="9"/>
        <end position="201"/>
    </location>
</feature>
<dbReference type="InterPro" id="IPR001650">
    <property type="entry name" value="Helicase_C-like"/>
</dbReference>
<proteinExistence type="inferred from homology"/>
<dbReference type="GO" id="GO:0016787">
    <property type="term" value="F:hydrolase activity"/>
    <property type="evidence" value="ECO:0007669"/>
    <property type="project" value="UniProtKB-KW"/>
</dbReference>
<dbReference type="InterPro" id="IPR006474">
    <property type="entry name" value="Helicase_Cas3_CRISPR-ass_core"/>
</dbReference>
<feature type="domain" description="Helicase C-terminal" evidence="11">
    <location>
        <begin position="476"/>
        <end position="628"/>
    </location>
</feature>
<comment type="similarity">
    <text evidence="2">In the central section; belongs to the CRISPR-associated helicase Cas3 family.</text>
</comment>
<keyword evidence="5" id="KW-0547">Nucleotide-binding</keyword>
<dbReference type="InterPro" id="IPR006483">
    <property type="entry name" value="CRISPR-assoc_Cas3_HD"/>
</dbReference>
<sequence>MLIAHSRNSAGDWHPLDEHLAKVARLAAEFSATWNDPFWARLAGAWHDLGKARPGFQRHVQQDRDAHIEGRIRSNDKTHSAAGALHARAEFVRIIGSPAAAALARPLEYLIAGHHAGLADWQPDTHEGLATRLAHTNAQAEHREAIHALAQANTTPAAPPDATTLMAEARRWSQDNKNGLPLGRALGLRMLFSALVDADFLDTERHFDDGKAARRGAFPSIAEYAARLGAHLDAKAAEVQAQGRADDPIMRARGDVLAACRAKAELPPGVFSLTVPTGGGKTLSSLAFALDHARQHGLRRVVYAIPYTSIIEQTASVFAGIFGAENVLEHHSQAQERDERETTATRLAAENWDAPLIVTTNVQLFESLFAARTSQCRKLHRLAGSVIVLDEAQMLPPAFLQPILDALNVLLARFRISLVLCTATQPVLTDSSHPDIRKRLRGLPAAQPIIDTPEPLFDRLRRTHIHWPRDLSTPTELPDLAERLQAERCALAIVNTRQDAMDLARLLPRESTLHLSAAMCGAHRADLLAELRHRLAHRGDQPLHLIATQLIEAGVDVDFPVVFRALAGLDSIAQAAGRCNREGRLDAPGAVHVFVRPIPKPLALLRSAAETTVSLHAAGLPDALAPAAFERYFQLFYSRQPQLDAKGIVGLLEDRDTKFEFSFRTAADNFKLIDDAGQEAVIIPLHEVPGVGGSHQALAPLIQQLQSGATDRWLLRKLQRYTLNVHAHQFKALERDLAPLPGGGYLLTDVTRYDPRFGLLSGSHPLDAMSLVQ</sequence>
<keyword evidence="3" id="KW-0540">Nuclease</keyword>
<evidence type="ECO:0000256" key="8">
    <source>
        <dbReference type="ARBA" id="ARBA00022840"/>
    </source>
</evidence>
<dbReference type="InterPro" id="IPR038257">
    <property type="entry name" value="CRISPR-assoc_Cas3_HD_sf"/>
</dbReference>
<dbReference type="GO" id="GO:0004519">
    <property type="term" value="F:endonuclease activity"/>
    <property type="evidence" value="ECO:0007669"/>
    <property type="project" value="UniProtKB-KW"/>
</dbReference>
<keyword evidence="6 13" id="KW-0378">Hydrolase</keyword>
<protein>
    <submittedName>
        <fullName evidence="13">CRISPR-associated endonuclease/helicase Cas3</fullName>
        <ecNumber evidence="13">3.1.-.-</ecNumber>
        <ecNumber evidence="13">3.6.4.-</ecNumber>
    </submittedName>
</protein>
<evidence type="ECO:0000313" key="13">
    <source>
        <dbReference type="EMBL" id="MDR7298056.1"/>
    </source>
</evidence>
<dbReference type="NCBIfam" id="TIGR01596">
    <property type="entry name" value="cas3_HD"/>
    <property type="match status" value="1"/>
</dbReference>
<gene>
    <name evidence="13" type="ORF">J2X16_003405</name>
</gene>
<feature type="domain" description="Helicase ATP-binding" evidence="10">
    <location>
        <begin position="262"/>
        <end position="443"/>
    </location>
</feature>
<evidence type="ECO:0000256" key="6">
    <source>
        <dbReference type="ARBA" id="ARBA00022801"/>
    </source>
</evidence>
<evidence type="ECO:0000256" key="4">
    <source>
        <dbReference type="ARBA" id="ARBA00022723"/>
    </source>
</evidence>
<evidence type="ECO:0000259" key="12">
    <source>
        <dbReference type="PROSITE" id="PS51643"/>
    </source>
</evidence>
<comment type="caution">
    <text evidence="13">The sequence shown here is derived from an EMBL/GenBank/DDBJ whole genome shotgun (WGS) entry which is preliminary data.</text>
</comment>
<dbReference type="Pfam" id="PF18019">
    <property type="entry name" value="Cas3_HD"/>
    <property type="match status" value="1"/>
</dbReference>
<dbReference type="InterPro" id="IPR011545">
    <property type="entry name" value="DEAD/DEAH_box_helicase_dom"/>
</dbReference>
<dbReference type="PROSITE" id="PS51643">
    <property type="entry name" value="HD_CAS3"/>
    <property type="match status" value="1"/>
</dbReference>
<evidence type="ECO:0000259" key="10">
    <source>
        <dbReference type="PROSITE" id="PS51192"/>
    </source>
</evidence>
<dbReference type="SMART" id="SM00487">
    <property type="entry name" value="DEXDc"/>
    <property type="match status" value="1"/>
</dbReference>
<evidence type="ECO:0000256" key="7">
    <source>
        <dbReference type="ARBA" id="ARBA00022806"/>
    </source>
</evidence>
<comment type="similarity">
    <text evidence="1">In the N-terminal section; belongs to the CRISPR-associated nuclease Cas3-HD family.</text>
</comment>
<evidence type="ECO:0000256" key="2">
    <source>
        <dbReference type="ARBA" id="ARBA00009046"/>
    </source>
</evidence>
<reference evidence="13 14" key="1">
    <citation type="submission" date="2023-07" db="EMBL/GenBank/DDBJ databases">
        <title>Sorghum-associated microbial communities from plants grown in Nebraska, USA.</title>
        <authorList>
            <person name="Schachtman D."/>
        </authorList>
    </citation>
    <scope>NUCLEOTIDE SEQUENCE [LARGE SCALE GENOMIC DNA]</scope>
    <source>
        <strain evidence="13 14">BE310</strain>
    </source>
</reference>
<evidence type="ECO:0000256" key="1">
    <source>
        <dbReference type="ARBA" id="ARBA00006847"/>
    </source>
</evidence>
<dbReference type="Gene3D" id="1.10.3210.30">
    <property type="match status" value="1"/>
</dbReference>
<dbReference type="SUPFAM" id="SSF52540">
    <property type="entry name" value="P-loop containing nucleoside triphosphate hydrolases"/>
    <property type="match status" value="1"/>
</dbReference>
<dbReference type="PROSITE" id="PS51192">
    <property type="entry name" value="HELICASE_ATP_BIND_1"/>
    <property type="match status" value="1"/>
</dbReference>
<dbReference type="EC" id="3.6.4.-" evidence="13"/>
<dbReference type="EC" id="3.1.-.-" evidence="13"/>
<evidence type="ECO:0000259" key="11">
    <source>
        <dbReference type="PROSITE" id="PS51194"/>
    </source>
</evidence>
<keyword evidence="7" id="KW-0347">Helicase</keyword>
<dbReference type="Proteomes" id="UP001180536">
    <property type="component" value="Unassembled WGS sequence"/>
</dbReference>